<organism evidence="1 2">
    <name type="scientific">Gigaspora margarita</name>
    <dbReference type="NCBI Taxonomy" id="4874"/>
    <lineage>
        <taxon>Eukaryota</taxon>
        <taxon>Fungi</taxon>
        <taxon>Fungi incertae sedis</taxon>
        <taxon>Mucoromycota</taxon>
        <taxon>Glomeromycotina</taxon>
        <taxon>Glomeromycetes</taxon>
        <taxon>Diversisporales</taxon>
        <taxon>Gigasporaceae</taxon>
        <taxon>Gigaspora</taxon>
    </lineage>
</organism>
<protein>
    <submittedName>
        <fullName evidence="1">11719_t:CDS:1</fullName>
    </submittedName>
</protein>
<dbReference type="Proteomes" id="UP000789901">
    <property type="component" value="Unassembled WGS sequence"/>
</dbReference>
<keyword evidence="2" id="KW-1185">Reference proteome</keyword>
<name>A0ABN7UL33_GIGMA</name>
<comment type="caution">
    <text evidence="1">The sequence shown here is derived from an EMBL/GenBank/DDBJ whole genome shotgun (WGS) entry which is preliminary data.</text>
</comment>
<feature type="non-terminal residue" evidence="1">
    <location>
        <position position="1"/>
    </location>
</feature>
<proteinExistence type="predicted"/>
<dbReference type="EMBL" id="CAJVQB010003976">
    <property type="protein sequence ID" value="CAG8623200.1"/>
    <property type="molecule type" value="Genomic_DNA"/>
</dbReference>
<evidence type="ECO:0000313" key="1">
    <source>
        <dbReference type="EMBL" id="CAG8623200.1"/>
    </source>
</evidence>
<gene>
    <name evidence="1" type="ORF">GMARGA_LOCUS7949</name>
</gene>
<evidence type="ECO:0000313" key="2">
    <source>
        <dbReference type="Proteomes" id="UP000789901"/>
    </source>
</evidence>
<reference evidence="1 2" key="1">
    <citation type="submission" date="2021-06" db="EMBL/GenBank/DDBJ databases">
        <authorList>
            <person name="Kallberg Y."/>
            <person name="Tangrot J."/>
            <person name="Rosling A."/>
        </authorList>
    </citation>
    <scope>NUCLEOTIDE SEQUENCE [LARGE SCALE GENOMIC DNA]</scope>
    <source>
        <strain evidence="1 2">120-4 pot B 10/14</strain>
    </source>
</reference>
<accession>A0ABN7UL33</accession>
<sequence length="90" mass="11113">YFEDLNKFHKRLSYREDKCLTQKIDEISYFEENLEEKIRKDCSDDYANLSHTHKVFYDEIRALQFKIEQLEKFYLEKEFGTNYNTVRPLT</sequence>